<dbReference type="Gene3D" id="1.10.1740.10">
    <property type="match status" value="1"/>
</dbReference>
<dbReference type="Gene3D" id="1.10.10.10">
    <property type="entry name" value="Winged helix-like DNA-binding domain superfamily/Winged helix DNA-binding domain"/>
    <property type="match status" value="1"/>
</dbReference>
<dbReference type="Proteomes" id="UP000641386">
    <property type="component" value="Unassembled WGS sequence"/>
</dbReference>
<feature type="domain" description="RNA polymerase sigma factor 70 region 4 type 2" evidence="8">
    <location>
        <begin position="134"/>
        <end position="186"/>
    </location>
</feature>
<evidence type="ECO:0000256" key="2">
    <source>
        <dbReference type="ARBA" id="ARBA00011344"/>
    </source>
</evidence>
<dbReference type="Pfam" id="PF08281">
    <property type="entry name" value="Sigma70_r4_2"/>
    <property type="match status" value="1"/>
</dbReference>
<protein>
    <submittedName>
        <fullName evidence="9">DNA-directed RNA polymerase sigma-70 factor</fullName>
    </submittedName>
</protein>
<keyword evidence="5" id="KW-0804">Transcription</keyword>
<dbReference type="GO" id="GO:0016987">
    <property type="term" value="F:sigma factor activity"/>
    <property type="evidence" value="ECO:0007669"/>
    <property type="project" value="UniProtKB-KW"/>
</dbReference>
<keyword evidence="9" id="KW-0240">DNA-directed RNA polymerase</keyword>
<dbReference type="EMBL" id="BNBC01000001">
    <property type="protein sequence ID" value="GHE53071.1"/>
    <property type="molecule type" value="Genomic_DNA"/>
</dbReference>
<dbReference type="InterPro" id="IPR039425">
    <property type="entry name" value="RNA_pol_sigma-70-like"/>
</dbReference>
<dbReference type="PANTHER" id="PTHR43133">
    <property type="entry name" value="RNA POLYMERASE ECF-TYPE SIGMA FACTO"/>
    <property type="match status" value="1"/>
</dbReference>
<feature type="domain" description="Nuclear transport factor 2" evidence="6">
    <location>
        <begin position="206"/>
        <end position="315"/>
    </location>
</feature>
<dbReference type="SUPFAM" id="SSF54427">
    <property type="entry name" value="NTF2-like"/>
    <property type="match status" value="1"/>
</dbReference>
<dbReference type="InterPro" id="IPR013249">
    <property type="entry name" value="RNA_pol_sigma70_r4_t2"/>
</dbReference>
<dbReference type="InterPro" id="IPR036388">
    <property type="entry name" value="WH-like_DNA-bd_sf"/>
</dbReference>
<name>A0A918ZJG5_9ACTN</name>
<dbReference type="RefSeq" id="WP_030165580.1">
    <property type="nucleotide sequence ID" value="NZ_BNBC01000001.1"/>
</dbReference>
<dbReference type="AlphaFoldDB" id="A0A918ZJG5"/>
<dbReference type="InterPro" id="IPR014284">
    <property type="entry name" value="RNA_pol_sigma-70_dom"/>
</dbReference>
<evidence type="ECO:0000256" key="3">
    <source>
        <dbReference type="ARBA" id="ARBA00023015"/>
    </source>
</evidence>
<dbReference type="GO" id="GO:0000428">
    <property type="term" value="C:DNA-directed RNA polymerase complex"/>
    <property type="evidence" value="ECO:0007669"/>
    <property type="project" value="UniProtKB-KW"/>
</dbReference>
<dbReference type="Pfam" id="PF02136">
    <property type="entry name" value="NTF2"/>
    <property type="match status" value="1"/>
</dbReference>
<comment type="similarity">
    <text evidence="1">Belongs to the sigma-70 factor family. ECF subfamily.</text>
</comment>
<evidence type="ECO:0000259" key="8">
    <source>
        <dbReference type="Pfam" id="PF08281"/>
    </source>
</evidence>
<dbReference type="NCBIfam" id="TIGR02937">
    <property type="entry name" value="sigma70-ECF"/>
    <property type="match status" value="1"/>
</dbReference>
<comment type="caution">
    <text evidence="9">The sequence shown here is derived from an EMBL/GenBank/DDBJ whole genome shotgun (WGS) entry which is preliminary data.</text>
</comment>
<evidence type="ECO:0000259" key="7">
    <source>
        <dbReference type="Pfam" id="PF04542"/>
    </source>
</evidence>
<dbReference type="NCBIfam" id="NF006089">
    <property type="entry name" value="PRK08241.1"/>
    <property type="match status" value="1"/>
</dbReference>
<dbReference type="GO" id="GO:0003677">
    <property type="term" value="F:DNA binding"/>
    <property type="evidence" value="ECO:0007669"/>
    <property type="project" value="InterPro"/>
</dbReference>
<dbReference type="Gene3D" id="3.10.450.50">
    <property type="match status" value="1"/>
</dbReference>
<dbReference type="InterPro" id="IPR007627">
    <property type="entry name" value="RNA_pol_sigma70_r2"/>
</dbReference>
<dbReference type="CDD" id="cd06171">
    <property type="entry name" value="Sigma70_r4"/>
    <property type="match status" value="1"/>
</dbReference>
<dbReference type="InterPro" id="IPR032710">
    <property type="entry name" value="NTF2-like_dom_sf"/>
</dbReference>
<sequence length="337" mass="37030">MGNGTATADLDAELEKYRVELTGYCYRMLGSSFEAEDAVQDTLVRAWRSHDRFEGRSSLRSWLYRIATNVCLDMLSAGNKRARPMDLTESTPLARAALAPRPDNTWLEPMPDGRVLPAVEDPAEAAVAKESVRLAFMAALQQLPAKQRAVLILREVLAWKASEVAELLGTTVASVNSALQRARATLAEREDTGARAEVSDPLDEEQQKLLERYVKAFEGYDMTALTALLHEDAVMTMPPFDLWLTGSADITGFMTTLGAACAGSRLLPVRANGLPGFAQYKPDPEKGGFTPWAVQVLEISDGRILGFHCFLDTQRWFPLFGLPLHLEGEADQGEQGV</sequence>
<dbReference type="InterPro" id="IPR013324">
    <property type="entry name" value="RNA_pol_sigma_r3/r4-like"/>
</dbReference>
<dbReference type="GO" id="GO:0006352">
    <property type="term" value="P:DNA-templated transcription initiation"/>
    <property type="evidence" value="ECO:0007669"/>
    <property type="project" value="InterPro"/>
</dbReference>
<dbReference type="NCBIfam" id="TIGR02960">
    <property type="entry name" value="SigX5"/>
    <property type="match status" value="1"/>
</dbReference>
<keyword evidence="10" id="KW-1185">Reference proteome</keyword>
<dbReference type="InterPro" id="IPR013325">
    <property type="entry name" value="RNA_pol_sigma_r2"/>
</dbReference>
<proteinExistence type="inferred from homology"/>
<dbReference type="SUPFAM" id="SSF88659">
    <property type="entry name" value="Sigma3 and sigma4 domains of RNA polymerase sigma factors"/>
    <property type="match status" value="1"/>
</dbReference>
<evidence type="ECO:0000256" key="4">
    <source>
        <dbReference type="ARBA" id="ARBA00023082"/>
    </source>
</evidence>
<reference evidence="9" key="1">
    <citation type="journal article" date="2014" name="Int. J. Syst. Evol. Microbiol.">
        <title>Complete genome sequence of Corynebacterium casei LMG S-19264T (=DSM 44701T), isolated from a smear-ripened cheese.</title>
        <authorList>
            <consortium name="US DOE Joint Genome Institute (JGI-PGF)"/>
            <person name="Walter F."/>
            <person name="Albersmeier A."/>
            <person name="Kalinowski J."/>
            <person name="Ruckert C."/>
        </authorList>
    </citation>
    <scope>NUCLEOTIDE SEQUENCE</scope>
    <source>
        <strain evidence="9">JCM 3302</strain>
    </source>
</reference>
<evidence type="ECO:0000259" key="6">
    <source>
        <dbReference type="Pfam" id="PF02136"/>
    </source>
</evidence>
<keyword evidence="4" id="KW-0731">Sigma factor</keyword>
<evidence type="ECO:0000256" key="5">
    <source>
        <dbReference type="ARBA" id="ARBA00023163"/>
    </source>
</evidence>
<dbReference type="InterPro" id="IPR002075">
    <property type="entry name" value="NTF2_dom"/>
</dbReference>
<evidence type="ECO:0000313" key="9">
    <source>
        <dbReference type="EMBL" id="GHE53071.1"/>
    </source>
</evidence>
<dbReference type="InterPro" id="IPR014305">
    <property type="entry name" value="RNA_pol_sigma-G_actinobac"/>
</dbReference>
<accession>A0A918ZJG5</accession>
<gene>
    <name evidence="9" type="ORF">GCM10014715_02270</name>
</gene>
<keyword evidence="3" id="KW-0805">Transcription regulation</keyword>
<feature type="domain" description="RNA polymerase sigma-70 region 2" evidence="7">
    <location>
        <begin position="15"/>
        <end position="77"/>
    </location>
</feature>
<organism evidence="9 10">
    <name type="scientific">Streptomyces spiralis</name>
    <dbReference type="NCBI Taxonomy" id="66376"/>
    <lineage>
        <taxon>Bacteria</taxon>
        <taxon>Bacillati</taxon>
        <taxon>Actinomycetota</taxon>
        <taxon>Actinomycetes</taxon>
        <taxon>Kitasatosporales</taxon>
        <taxon>Streptomycetaceae</taxon>
        <taxon>Streptomyces</taxon>
    </lineage>
</organism>
<dbReference type="PANTHER" id="PTHR43133:SF65">
    <property type="entry name" value="ECF RNA POLYMERASE SIGMA FACTOR SIGG"/>
    <property type="match status" value="1"/>
</dbReference>
<reference evidence="9" key="2">
    <citation type="submission" date="2020-09" db="EMBL/GenBank/DDBJ databases">
        <authorList>
            <person name="Sun Q."/>
            <person name="Ohkuma M."/>
        </authorList>
    </citation>
    <scope>NUCLEOTIDE SEQUENCE</scope>
    <source>
        <strain evidence="9">JCM 3302</strain>
    </source>
</reference>
<evidence type="ECO:0000256" key="1">
    <source>
        <dbReference type="ARBA" id="ARBA00010641"/>
    </source>
</evidence>
<evidence type="ECO:0000313" key="10">
    <source>
        <dbReference type="Proteomes" id="UP000641386"/>
    </source>
</evidence>
<dbReference type="SUPFAM" id="SSF88946">
    <property type="entry name" value="Sigma2 domain of RNA polymerase sigma factors"/>
    <property type="match status" value="1"/>
</dbReference>
<comment type="subunit">
    <text evidence="2">Interacts transiently with the RNA polymerase catalytic core formed by RpoA, RpoB, RpoC and RpoZ (2 alpha, 1 beta, 1 beta' and 1 omega subunit) to form the RNA polymerase holoenzyme that can initiate transcription.</text>
</comment>
<dbReference type="Pfam" id="PF04542">
    <property type="entry name" value="Sigma70_r2"/>
    <property type="match status" value="1"/>
</dbReference>